<dbReference type="SUPFAM" id="SSF53474">
    <property type="entry name" value="alpha/beta-Hydrolases"/>
    <property type="match status" value="1"/>
</dbReference>
<evidence type="ECO:0000256" key="5">
    <source>
        <dbReference type="ARBA" id="ARBA00022670"/>
    </source>
</evidence>
<evidence type="ECO:0000256" key="4">
    <source>
        <dbReference type="ARBA" id="ARBA00022645"/>
    </source>
</evidence>
<dbReference type="GO" id="GO:0046938">
    <property type="term" value="P:phytochelatin biosynthetic process"/>
    <property type="evidence" value="ECO:0007669"/>
    <property type="project" value="UniProtKB-ARBA"/>
</dbReference>
<evidence type="ECO:0000256" key="13">
    <source>
        <dbReference type="RuleBase" id="RU361156"/>
    </source>
</evidence>
<feature type="signal peptide" evidence="13">
    <location>
        <begin position="1"/>
        <end position="18"/>
    </location>
</feature>
<comment type="function">
    <text evidence="12">Involved in degradation of small peptides.</text>
</comment>
<dbReference type="GO" id="GO:0006995">
    <property type="term" value="P:cellular response to nitrogen starvation"/>
    <property type="evidence" value="ECO:0007669"/>
    <property type="project" value="UniProtKB-ARBA"/>
</dbReference>
<evidence type="ECO:0000256" key="3">
    <source>
        <dbReference type="ARBA" id="ARBA00022554"/>
    </source>
</evidence>
<keyword evidence="10" id="KW-0325">Glycoprotein</keyword>
<dbReference type="Pfam" id="PF00450">
    <property type="entry name" value="Peptidase_S10"/>
    <property type="match status" value="1"/>
</dbReference>
<feature type="chain" id="PRO_5008444432" description="Carboxypeptidase" evidence="13">
    <location>
        <begin position="19"/>
        <end position="545"/>
    </location>
</feature>
<evidence type="ECO:0000256" key="6">
    <source>
        <dbReference type="ARBA" id="ARBA00022729"/>
    </source>
</evidence>
<evidence type="ECO:0000256" key="9">
    <source>
        <dbReference type="ARBA" id="ARBA00023157"/>
    </source>
</evidence>
<dbReference type="Gene3D" id="3.40.50.1820">
    <property type="entry name" value="alpha/beta hydrolase"/>
    <property type="match status" value="1"/>
</dbReference>
<keyword evidence="8" id="KW-0865">Zymogen</keyword>
<keyword evidence="5 13" id="KW-0645">Protease</keyword>
<dbReference type="EC" id="3.4.16.-" evidence="13"/>
<comment type="caution">
    <text evidence="15">The sequence shown here is derived from an EMBL/GenBank/DDBJ whole genome shotgun (WGS) entry which is preliminary data.</text>
</comment>
<keyword evidence="16" id="KW-1185">Reference proteome</keyword>
<dbReference type="InterPro" id="IPR033124">
    <property type="entry name" value="Ser_caboxypep_his_AS"/>
</dbReference>
<dbReference type="STRING" id="869754.A0A1A0HCJ8"/>
<evidence type="ECO:0000256" key="7">
    <source>
        <dbReference type="ARBA" id="ARBA00022801"/>
    </source>
</evidence>
<keyword evidence="7 13" id="KW-0378">Hydrolase</keyword>
<evidence type="ECO:0000256" key="8">
    <source>
        <dbReference type="ARBA" id="ARBA00023145"/>
    </source>
</evidence>
<evidence type="ECO:0000259" key="14">
    <source>
        <dbReference type="Pfam" id="PF05388"/>
    </source>
</evidence>
<feature type="domain" description="Propeptide carboxypeptidase Y" evidence="14">
    <location>
        <begin position="1"/>
        <end position="127"/>
    </location>
</feature>
<protein>
    <recommendedName>
        <fullName evidence="13">Carboxypeptidase</fullName>
        <ecNumber evidence="13">3.4.16.-</ecNumber>
    </recommendedName>
</protein>
<reference evidence="15 16" key="1">
    <citation type="submission" date="2016-05" db="EMBL/GenBank/DDBJ databases">
        <title>Comparative genomics of biotechnologically important yeasts.</title>
        <authorList>
            <consortium name="DOE Joint Genome Institute"/>
            <person name="Riley R."/>
            <person name="Haridas S."/>
            <person name="Wolfe K.H."/>
            <person name="Lopes M.R."/>
            <person name="Hittinger C.T."/>
            <person name="Goker M."/>
            <person name="Salamov A."/>
            <person name="Wisecaver J."/>
            <person name="Long T.M."/>
            <person name="Aerts A.L."/>
            <person name="Barry K."/>
            <person name="Choi C."/>
            <person name="Clum A."/>
            <person name="Coughlan A.Y."/>
            <person name="Deshpande S."/>
            <person name="Douglass A.P."/>
            <person name="Hanson S.J."/>
            <person name="Klenk H.-P."/>
            <person name="LaButti K."/>
            <person name="Lapidus A."/>
            <person name="Lindquist E."/>
            <person name="Lipzen A."/>
            <person name="Meier-kolthoff J.P."/>
            <person name="Ohm R.A."/>
            <person name="Otillar R.P."/>
            <person name="Pangilinan J."/>
            <person name="Peng Y."/>
            <person name="Rokas A."/>
            <person name="Rosa C.A."/>
            <person name="Scheuner C."/>
            <person name="Sibirny A.A."/>
            <person name="Slot J.C."/>
            <person name="Stielow J.B."/>
            <person name="Sun H."/>
            <person name="Kurtzman C.P."/>
            <person name="Blackwell M."/>
            <person name="Grigoriev I.V."/>
            <person name="Jeffries T.W."/>
        </authorList>
    </citation>
    <scope>NUCLEOTIDE SEQUENCE [LARGE SCALE GENOMIC DNA]</scope>
    <source>
        <strain evidence="15 16">NRRL YB-4993</strain>
    </source>
</reference>
<dbReference type="PANTHER" id="PTHR11802">
    <property type="entry name" value="SERINE PROTEASE FAMILY S10 SERINE CARBOXYPEPTIDASE"/>
    <property type="match status" value="1"/>
</dbReference>
<dbReference type="GO" id="GO:0000328">
    <property type="term" value="C:fungal-type vacuole lumen"/>
    <property type="evidence" value="ECO:0007669"/>
    <property type="project" value="UniProtKB-ARBA"/>
</dbReference>
<comment type="subcellular location">
    <subcellularLocation>
        <location evidence="1">Vacuole</location>
    </subcellularLocation>
</comment>
<evidence type="ECO:0000256" key="12">
    <source>
        <dbReference type="ARBA" id="ARBA00058662"/>
    </source>
</evidence>
<dbReference type="InterPro" id="IPR008442">
    <property type="entry name" value="Propeptide_carboxypepY"/>
</dbReference>
<dbReference type="OrthoDB" id="443318at2759"/>
<keyword evidence="9" id="KW-1015">Disulfide bond</keyword>
<proteinExistence type="inferred from homology"/>
<evidence type="ECO:0000256" key="11">
    <source>
        <dbReference type="ARBA" id="ARBA00052076"/>
    </source>
</evidence>
<dbReference type="PRINTS" id="PR00724">
    <property type="entry name" value="CRBOXYPTASEC"/>
</dbReference>
<dbReference type="PROSITE" id="PS00560">
    <property type="entry name" value="CARBOXYPEPT_SER_HIS"/>
    <property type="match status" value="1"/>
</dbReference>
<organism evidence="15 16">
    <name type="scientific">Metschnikowia bicuspidata var. bicuspidata NRRL YB-4993</name>
    <dbReference type="NCBI Taxonomy" id="869754"/>
    <lineage>
        <taxon>Eukaryota</taxon>
        <taxon>Fungi</taxon>
        <taxon>Dikarya</taxon>
        <taxon>Ascomycota</taxon>
        <taxon>Saccharomycotina</taxon>
        <taxon>Pichiomycetes</taxon>
        <taxon>Metschnikowiaceae</taxon>
        <taxon>Metschnikowia</taxon>
    </lineage>
</organism>
<evidence type="ECO:0000256" key="1">
    <source>
        <dbReference type="ARBA" id="ARBA00004116"/>
    </source>
</evidence>
<dbReference type="InterPro" id="IPR001563">
    <property type="entry name" value="Peptidase_S10"/>
</dbReference>
<dbReference type="InterPro" id="IPR029058">
    <property type="entry name" value="AB_hydrolase_fold"/>
</dbReference>
<dbReference type="RefSeq" id="XP_018712158.1">
    <property type="nucleotide sequence ID" value="XM_018855986.1"/>
</dbReference>
<dbReference type="GO" id="GO:0004185">
    <property type="term" value="F:serine-type carboxypeptidase activity"/>
    <property type="evidence" value="ECO:0007669"/>
    <property type="project" value="UniProtKB-UniRule"/>
</dbReference>
<gene>
    <name evidence="15" type="ORF">METBIDRAFT_32129</name>
</gene>
<evidence type="ECO:0000256" key="2">
    <source>
        <dbReference type="ARBA" id="ARBA00009431"/>
    </source>
</evidence>
<dbReference type="FunFam" id="1.10.287.410:FF:000001">
    <property type="entry name" value="Carboxypeptidase Y"/>
    <property type="match status" value="1"/>
</dbReference>
<dbReference type="Proteomes" id="UP000092555">
    <property type="component" value="Unassembled WGS sequence"/>
</dbReference>
<dbReference type="PROSITE" id="PS00131">
    <property type="entry name" value="CARBOXYPEPT_SER_SER"/>
    <property type="match status" value="1"/>
</dbReference>
<keyword evidence="6 13" id="KW-0732">Signal</keyword>
<keyword evidence="4 13" id="KW-0121">Carboxypeptidase</keyword>
<name>A0A1A0HCJ8_9ASCO</name>
<dbReference type="Gene3D" id="1.10.287.410">
    <property type="match status" value="1"/>
</dbReference>
<evidence type="ECO:0000313" key="16">
    <source>
        <dbReference type="Proteomes" id="UP000092555"/>
    </source>
</evidence>
<sequence length="545" mass="60917">MRFAALAALACAVTGTNAAVLPGFSLASGAGKTQQVLANNWGHVSAQYADIMATLDEKKGDVYSRLAQYFSEPDSNVPQAIVNMWQDIFLEFPKQVSQLAFKSQAKKSSKNLASFDFHVSDARFPNHQLRVKSTPEDLGIDSVKQYTGYLDVEDEDKHFFYWFFESRNDPETDPIILWLNGGPGCSSLTGLFFELGPSLINAKLEPEFNPYAWNNNASVIFLDQPVNVGFSYSLQSVTNTAAAAKDVYAFLELFFKQFPSFQKSDFHIAGESYAGRYIPLFSSEILHHPERSFNFKSVLIGNGITDPLTQFEYYQPMACGEGGEPSVLPAEECANMAANIPRCTSLIEACYNTGSVFACVPASIYCSNAEEAPYMKTGRNPYDIREMCGNDGLCYDGLLYVEDYLNSPEVRQKLGVEVDSYQGCNSDMLRNFLYTGDGLRPSQLSVTEMLEAEVPVLLYSGDKDFICNWLGNQAWSNKLPWSGHEEFETLPVRDWVVGNKTAGEVKNHKHFTFLRVFDAGHMVPYNQPENALDMVNRWISGDYVF</sequence>
<dbReference type="InterPro" id="IPR018202">
    <property type="entry name" value="Ser_caboxypep_ser_AS"/>
</dbReference>
<accession>A0A1A0HCJ8</accession>
<comment type="similarity">
    <text evidence="2 13">Belongs to the peptidase S10 family.</text>
</comment>
<dbReference type="AlphaFoldDB" id="A0A1A0HCJ8"/>
<evidence type="ECO:0000256" key="10">
    <source>
        <dbReference type="ARBA" id="ARBA00023180"/>
    </source>
</evidence>
<dbReference type="GeneID" id="30028962"/>
<dbReference type="Pfam" id="PF05388">
    <property type="entry name" value="Carbpep_Y_N"/>
    <property type="match status" value="1"/>
</dbReference>
<comment type="catalytic activity">
    <reaction evidence="11">
        <text>Release of a C-terminal amino acid with broad specificity.</text>
        <dbReference type="EC" id="3.4.16.5"/>
    </reaction>
</comment>
<keyword evidence="3" id="KW-0926">Vacuole</keyword>
<evidence type="ECO:0000313" key="15">
    <source>
        <dbReference type="EMBL" id="OBA21648.1"/>
    </source>
</evidence>
<dbReference type="EMBL" id="LXTC01000003">
    <property type="protein sequence ID" value="OBA21648.1"/>
    <property type="molecule type" value="Genomic_DNA"/>
</dbReference>
<dbReference type="GO" id="GO:0031638">
    <property type="term" value="P:zymogen activation"/>
    <property type="evidence" value="ECO:0007669"/>
    <property type="project" value="UniProtKB-ARBA"/>
</dbReference>
<dbReference type="PANTHER" id="PTHR11802:SF113">
    <property type="entry name" value="SERINE CARBOXYPEPTIDASE CTSA-4.1"/>
    <property type="match status" value="1"/>
</dbReference>